<dbReference type="InterPro" id="IPR015421">
    <property type="entry name" value="PyrdxlP-dep_Trfase_major"/>
</dbReference>
<dbReference type="Pfam" id="PF06838">
    <property type="entry name" value="Met_gamma_lyase"/>
    <property type="match status" value="1"/>
</dbReference>
<dbReference type="EMBL" id="AP027924">
    <property type="protein sequence ID" value="BED91574.1"/>
    <property type="molecule type" value="Genomic_DNA"/>
</dbReference>
<dbReference type="InterPro" id="IPR009651">
    <property type="entry name" value="Met_g_lyase_put"/>
</dbReference>
<proteinExistence type="predicted"/>
<accession>A0AA48KYT1</accession>
<dbReference type="AlphaFoldDB" id="A0AA48KYT1"/>
<dbReference type="SUPFAM" id="SSF53383">
    <property type="entry name" value="PLP-dependent transferases"/>
    <property type="match status" value="1"/>
</dbReference>
<reference evidence="1" key="1">
    <citation type="journal article" date="2023" name="ISME J.">
        <title>Emergence of putative energy parasites within Clostridia revealed by genome analysis of a novel endosymbiotic clade.</title>
        <authorList>
            <person name="Takahashi K."/>
            <person name="Kuwahara H."/>
            <person name="Horikawa Y."/>
            <person name="Izawa K."/>
            <person name="Kato D."/>
            <person name="Inagaki T."/>
            <person name="Yuki M."/>
            <person name="Ohkuma M."/>
            <person name="Hongoh Y."/>
        </authorList>
    </citation>
    <scope>NUCLEOTIDE SEQUENCE</scope>
    <source>
        <strain evidence="1">CfP3-15</strain>
    </source>
</reference>
<gene>
    <name evidence="1" type="ORF">CfP315_0073</name>
</gene>
<dbReference type="InterPro" id="IPR015424">
    <property type="entry name" value="PyrdxlP-dep_Trfase"/>
</dbReference>
<dbReference type="PANTHER" id="PTHR46658:SF1">
    <property type="entry name" value="CYS OR MET METABOLISM PYRIDOXAL-PHOSPHATE-DEPENDENT ENZYME"/>
    <property type="match status" value="1"/>
</dbReference>
<dbReference type="PANTHER" id="PTHR46658">
    <property type="entry name" value="CYS OR MET METABOLISM PYRIDOXAL-PHOSPHATE-DEPENDENT ENZYME"/>
    <property type="match status" value="1"/>
</dbReference>
<dbReference type="Gene3D" id="3.90.1150.60">
    <property type="entry name" value="Methioning gamme-lyase, C-terminal domain"/>
    <property type="match status" value="1"/>
</dbReference>
<name>A0AA48KYT1_9FIRM</name>
<evidence type="ECO:0000313" key="1">
    <source>
        <dbReference type="EMBL" id="BED91574.1"/>
    </source>
</evidence>
<dbReference type="Proteomes" id="UP001337580">
    <property type="component" value="Chromosome"/>
</dbReference>
<organism evidence="1">
    <name type="scientific">Candidatus Improbicoccus pseudotrichonymphae</name>
    <dbReference type="NCBI Taxonomy" id="3033792"/>
    <lineage>
        <taxon>Bacteria</taxon>
        <taxon>Bacillati</taxon>
        <taxon>Bacillota</taxon>
        <taxon>Clostridia</taxon>
        <taxon>Candidatus Improbicoccus</taxon>
    </lineage>
</organism>
<protein>
    <submittedName>
        <fullName evidence="1">Methionine gamma-lyase family protein</fullName>
    </submittedName>
</protein>
<dbReference type="Gene3D" id="3.40.640.10">
    <property type="entry name" value="Type I PLP-dependent aspartate aminotransferase-like (Major domain)"/>
    <property type="match status" value="1"/>
</dbReference>
<dbReference type="KEGG" id="ips:CfP315_0073"/>
<sequence>MRKLGHGNYSSSGIGRQNKRILDCLRICEEKCTEIFGNIEKICEENSRKVLKAFIENKVSENHFRVFTGYGYGNIGKEVLNKLVSQIMCTESALVDENFISATHALNVSLFAITKPGDTILSVTGAPYDTLKKTIYGKNTGSLRDFGIKFKISNFKDENFLDLLNNDIKVIYIQRSCGYSLRESLKIRNIESIIKKIKKRSDALILVDNCYGEFVQEKEPTEVGADLIVGSLIKNPGAGIAPSGAYLAGKRNLIELCLNRFAFPGAKLGIGPSKYNRELLMGFYYAPMVVKEALKTAVFAALFFETLGFEVSPKYNEERSDIIQAINFKNRENLLTFCQEMQSTLAIDSFVTPTPWKMPGYQNEIIMSSGGFISGSTIELSCDAPMQKPYSVFLQGGTNFYMSKFSILNAAMRLVNNQ</sequence>